<dbReference type="EMBL" id="CAJNOM010000071">
    <property type="protein sequence ID" value="CAF0979705.1"/>
    <property type="molecule type" value="Genomic_DNA"/>
</dbReference>
<feature type="domain" description="Non-reducing end beta-L-arabinofuranosidase-like GH127 middle" evidence="3">
    <location>
        <begin position="455"/>
        <end position="553"/>
    </location>
</feature>
<feature type="signal peptide" evidence="1">
    <location>
        <begin position="1"/>
        <end position="21"/>
    </location>
</feature>
<protein>
    <submittedName>
        <fullName evidence="4">Uncharacterized protein</fullName>
    </submittedName>
</protein>
<feature type="chain" id="PRO_5032927324" evidence="1">
    <location>
        <begin position="22"/>
        <end position="636"/>
    </location>
</feature>
<organism evidence="4 5">
    <name type="scientific">Adineta steineri</name>
    <dbReference type="NCBI Taxonomy" id="433720"/>
    <lineage>
        <taxon>Eukaryota</taxon>
        <taxon>Metazoa</taxon>
        <taxon>Spiralia</taxon>
        <taxon>Gnathifera</taxon>
        <taxon>Rotifera</taxon>
        <taxon>Eurotatoria</taxon>
        <taxon>Bdelloidea</taxon>
        <taxon>Adinetida</taxon>
        <taxon>Adinetidae</taxon>
        <taxon>Adineta</taxon>
    </lineage>
</organism>
<name>A0A814F1F4_9BILA</name>
<dbReference type="OrthoDB" id="5358475at2759"/>
<evidence type="ECO:0000313" key="4">
    <source>
        <dbReference type="EMBL" id="CAF0979705.1"/>
    </source>
</evidence>
<reference evidence="4" key="1">
    <citation type="submission" date="2021-02" db="EMBL/GenBank/DDBJ databases">
        <authorList>
            <person name="Nowell W R."/>
        </authorList>
    </citation>
    <scope>NUCLEOTIDE SEQUENCE</scope>
</reference>
<evidence type="ECO:0000313" key="5">
    <source>
        <dbReference type="Proteomes" id="UP000663832"/>
    </source>
</evidence>
<keyword evidence="5" id="KW-1185">Reference proteome</keyword>
<dbReference type="Pfam" id="PF20736">
    <property type="entry name" value="Glyco_hydro127M"/>
    <property type="match status" value="1"/>
</dbReference>
<evidence type="ECO:0000259" key="2">
    <source>
        <dbReference type="Pfam" id="PF07944"/>
    </source>
</evidence>
<dbReference type="InterPro" id="IPR008928">
    <property type="entry name" value="6-hairpin_glycosidase_sf"/>
</dbReference>
<dbReference type="InterPro" id="IPR012878">
    <property type="entry name" value="Beta-AFase-like_GH127_cat"/>
</dbReference>
<proteinExistence type="predicted"/>
<dbReference type="SUPFAM" id="SSF48208">
    <property type="entry name" value="Six-hairpin glycosidases"/>
    <property type="match status" value="1"/>
</dbReference>
<dbReference type="Pfam" id="PF07944">
    <property type="entry name" value="Beta-AFase-like_GH127_cat"/>
    <property type="match status" value="1"/>
</dbReference>
<feature type="domain" description="Non-reducing end beta-L-arabinofuranosidase-like GH127 catalytic" evidence="2">
    <location>
        <begin position="49"/>
        <end position="440"/>
    </location>
</feature>
<dbReference type="GO" id="GO:0005975">
    <property type="term" value="P:carbohydrate metabolic process"/>
    <property type="evidence" value="ECO:0007669"/>
    <property type="project" value="InterPro"/>
</dbReference>
<dbReference type="InterPro" id="IPR049046">
    <property type="entry name" value="Beta-AFase-like_GH127_middle"/>
</dbReference>
<evidence type="ECO:0000256" key="1">
    <source>
        <dbReference type="SAM" id="SignalP"/>
    </source>
</evidence>
<keyword evidence="1" id="KW-0732">Signal</keyword>
<dbReference type="AlphaFoldDB" id="A0A814F1F4"/>
<dbReference type="PANTHER" id="PTHR31151:SF0">
    <property type="entry name" value="PROLINE-TRNA LIGASE (DUF1680)"/>
    <property type="match status" value="1"/>
</dbReference>
<dbReference type="PANTHER" id="PTHR31151">
    <property type="entry name" value="PROLINE-TRNA LIGASE (DUF1680)"/>
    <property type="match status" value="1"/>
</dbReference>
<comment type="caution">
    <text evidence="4">The sequence shown here is derived from an EMBL/GenBank/DDBJ whole genome shotgun (WGS) entry which is preliminary data.</text>
</comment>
<accession>A0A814F1F4</accession>
<evidence type="ECO:0000259" key="3">
    <source>
        <dbReference type="Pfam" id="PF20736"/>
    </source>
</evidence>
<dbReference type="Proteomes" id="UP000663832">
    <property type="component" value="Unassembled WGS sequence"/>
</dbReference>
<gene>
    <name evidence="4" type="ORF">QVE165_LOCUS13793</name>
</gene>
<sequence>MCNMKLLVVVVVVFNIHLVCSLPIASNTNKLKPFFLQQVHLIESIHSPSLAGQQLNQAYLDILPVDRLLYTYYKNVNLSVEGIEPLGGWESPSSEIRGVFLAFYLQASAKAYLAYNNTHQLAKAQYLVEQLNRVQQILNESGFLAAWPSEHLRRLERLEKVWAPIYCYEKLLRGLSDMNTMTGLTLAGTMMRSMLEYLYNWVVHCVKTYPTSHWHTMIFSTTDYEYGGISEFLYEQYGLTGDRRFLWMGQQFDDGQFLGALSLNSDFLTGIHANSHIPPVLGSGQRYAVTGEPQYRAILENFYSIVWNNHTYSTGGSNGGNDSVGFFQREHYSDANLLSQTLWDNNQEFCVQYNMLKVIRVLIEWTGDAEYANAYERVFVNSIWGTQDPSGPGHMLYSYPLGEGVSKPTSVSSGGIGYGSQFDSFWCCYTTAIDQWTKMSDSIYFFTNQNDVPSLYINLFVASQVDWYEQQHISIRQVTAFPRETTTTLIVNTSIDAVPLNIYLRVPSWIVASDSWIEINGIRRQIELIPSSYILLPITQWKANDRIVYNMAMRVHAEPINDNPQLASILFGPVVLAGLTKSAKTLPRDLSLIRKVNSTVYEPIKFEATALDGSIFELLPLYEIVNETYTVYFPLG</sequence>